<dbReference type="InterPro" id="IPR020846">
    <property type="entry name" value="MFS_dom"/>
</dbReference>
<dbReference type="GO" id="GO:0015293">
    <property type="term" value="F:symporter activity"/>
    <property type="evidence" value="ECO:0007669"/>
    <property type="project" value="UniProtKB-KW"/>
</dbReference>
<comment type="caution">
    <text evidence="10">The sequence shown here is derived from an EMBL/GenBank/DDBJ whole genome shotgun (WGS) entry which is preliminary data.</text>
</comment>
<keyword evidence="2" id="KW-0813">Transport</keyword>
<dbReference type="EMBL" id="PYMJ01000027">
    <property type="protein sequence ID" value="PSU45726.1"/>
    <property type="molecule type" value="Genomic_DNA"/>
</dbReference>
<dbReference type="Proteomes" id="UP000240987">
    <property type="component" value="Unassembled WGS sequence"/>
</dbReference>
<dbReference type="PROSITE" id="PS50850">
    <property type="entry name" value="MFS"/>
    <property type="match status" value="1"/>
</dbReference>
<feature type="transmembrane region" description="Helical" evidence="8">
    <location>
        <begin position="45"/>
        <end position="67"/>
    </location>
</feature>
<evidence type="ECO:0000259" key="9">
    <source>
        <dbReference type="PROSITE" id="PS50850"/>
    </source>
</evidence>
<keyword evidence="4 8" id="KW-0812">Transmembrane</keyword>
<evidence type="ECO:0000256" key="8">
    <source>
        <dbReference type="SAM" id="Phobius"/>
    </source>
</evidence>
<dbReference type="PANTHER" id="PTHR43528:SF1">
    <property type="entry name" value="ALPHA-KETOGLUTARATE PERMEASE"/>
    <property type="match status" value="1"/>
</dbReference>
<evidence type="ECO:0000313" key="11">
    <source>
        <dbReference type="Proteomes" id="UP000240987"/>
    </source>
</evidence>
<feature type="transmembrane region" description="Helical" evidence="8">
    <location>
        <begin position="288"/>
        <end position="307"/>
    </location>
</feature>
<dbReference type="InterPro" id="IPR036259">
    <property type="entry name" value="MFS_trans_sf"/>
</dbReference>
<proteinExistence type="predicted"/>
<gene>
    <name evidence="10" type="ORF">C9J12_21005</name>
</gene>
<feature type="transmembrane region" description="Helical" evidence="8">
    <location>
        <begin position="375"/>
        <end position="399"/>
    </location>
</feature>
<dbReference type="GO" id="GO:0005886">
    <property type="term" value="C:plasma membrane"/>
    <property type="evidence" value="ECO:0007669"/>
    <property type="project" value="UniProtKB-SubCell"/>
</dbReference>
<keyword evidence="3" id="KW-1003">Cell membrane</keyword>
<keyword evidence="6 8" id="KW-1133">Transmembrane helix</keyword>
<evidence type="ECO:0000256" key="4">
    <source>
        <dbReference type="ARBA" id="ARBA00022692"/>
    </source>
</evidence>
<reference evidence="10 11" key="1">
    <citation type="submission" date="2018-01" db="EMBL/GenBank/DDBJ databases">
        <title>Whole genome sequencing of Histamine producing bacteria.</title>
        <authorList>
            <person name="Butler K."/>
        </authorList>
    </citation>
    <scope>NUCLEOTIDE SEQUENCE [LARGE SCALE GENOMIC DNA]</scope>
    <source>
        <strain evidence="10 11">JCM 12947</strain>
    </source>
</reference>
<name>A0A2T3JA51_9GAMM</name>
<feature type="transmembrane region" description="Helical" evidence="8">
    <location>
        <begin position="313"/>
        <end position="338"/>
    </location>
</feature>
<protein>
    <recommendedName>
        <fullName evidence="9">Major facilitator superfamily (MFS) profile domain-containing protein</fullName>
    </recommendedName>
</protein>
<feature type="transmembrane region" description="Helical" evidence="8">
    <location>
        <begin position="79"/>
        <end position="99"/>
    </location>
</feature>
<keyword evidence="11" id="KW-1185">Reference proteome</keyword>
<dbReference type="RefSeq" id="WP_107244486.1">
    <property type="nucleotide sequence ID" value="NZ_PYMJ01000027.1"/>
</dbReference>
<dbReference type="InterPro" id="IPR011701">
    <property type="entry name" value="MFS"/>
</dbReference>
<sequence>MNKQRRENLLLLGNVADMYDLVIYVALAKYISELFFAEYSTDNSLIIATSIFFISYIARVLGGVLFGYISDRHGRKKSLYLSALLIGSSTIAIAVLPTYQTIGILAPIVFILLRIFQGLAFGGEIPVMITYILENSTRKFISSAKITASSTAGAVLATITNIWLSNTFTHTEILEFYWRVPFLFSFLSIAIALIIRIKAHESEEYLKKKENTDVKEKTFSLGTIVKIAFSIAAGACTFYVINTSISFISDAHNVDLNTIQLICSFFLLMMILIAGVVSQRLENSRISVFKVGLIGLVFLSVPLFFLISQNEIITSILAIITFIVITSMIQANVPLLALELTKFTGRTLNLSIGYNLGIVSFGGSAPYIIHKLSTVSFTSIGLYVSVVSLLSLVTLLLVLPKFGYTRNSVRTELLRN</sequence>
<comment type="subcellular location">
    <subcellularLocation>
        <location evidence="1">Cell membrane</location>
        <topology evidence="1">Multi-pass membrane protein</topology>
    </subcellularLocation>
</comment>
<evidence type="ECO:0000313" key="10">
    <source>
        <dbReference type="EMBL" id="PSU45726.1"/>
    </source>
</evidence>
<dbReference type="OrthoDB" id="3690818at2"/>
<dbReference type="AlphaFoldDB" id="A0A2T3JA51"/>
<keyword evidence="7 8" id="KW-0472">Membrane</keyword>
<dbReference type="SUPFAM" id="SSF103473">
    <property type="entry name" value="MFS general substrate transporter"/>
    <property type="match status" value="1"/>
</dbReference>
<feature type="transmembrane region" description="Helical" evidence="8">
    <location>
        <begin position="176"/>
        <end position="197"/>
    </location>
</feature>
<feature type="transmembrane region" description="Helical" evidence="8">
    <location>
        <begin position="218"/>
        <end position="241"/>
    </location>
</feature>
<dbReference type="PANTHER" id="PTHR43528">
    <property type="entry name" value="ALPHA-KETOGLUTARATE PERMEASE"/>
    <property type="match status" value="1"/>
</dbReference>
<dbReference type="InterPro" id="IPR051084">
    <property type="entry name" value="H+-coupled_symporters"/>
</dbReference>
<feature type="transmembrane region" description="Helical" evidence="8">
    <location>
        <begin position="350"/>
        <end position="369"/>
    </location>
</feature>
<dbReference type="Gene3D" id="1.20.1250.20">
    <property type="entry name" value="MFS general substrate transporter like domains"/>
    <property type="match status" value="2"/>
</dbReference>
<accession>A0A2T3JA51</accession>
<dbReference type="Pfam" id="PF07690">
    <property type="entry name" value="MFS_1"/>
    <property type="match status" value="1"/>
</dbReference>
<evidence type="ECO:0000256" key="6">
    <source>
        <dbReference type="ARBA" id="ARBA00022989"/>
    </source>
</evidence>
<evidence type="ECO:0000256" key="1">
    <source>
        <dbReference type="ARBA" id="ARBA00004651"/>
    </source>
</evidence>
<feature type="transmembrane region" description="Helical" evidence="8">
    <location>
        <begin position="256"/>
        <end position="276"/>
    </location>
</feature>
<evidence type="ECO:0000256" key="5">
    <source>
        <dbReference type="ARBA" id="ARBA00022847"/>
    </source>
</evidence>
<feature type="domain" description="Major facilitator superfamily (MFS) profile" evidence="9">
    <location>
        <begin position="6"/>
        <end position="403"/>
    </location>
</feature>
<feature type="transmembrane region" description="Helical" evidence="8">
    <location>
        <begin position="105"/>
        <end position="133"/>
    </location>
</feature>
<keyword evidence="5" id="KW-0769">Symport</keyword>
<evidence type="ECO:0000256" key="7">
    <source>
        <dbReference type="ARBA" id="ARBA00023136"/>
    </source>
</evidence>
<evidence type="ECO:0000256" key="3">
    <source>
        <dbReference type="ARBA" id="ARBA00022475"/>
    </source>
</evidence>
<organism evidence="10 11">
    <name type="scientific">Photobacterium frigidiphilum</name>
    <dbReference type="NCBI Taxonomy" id="264736"/>
    <lineage>
        <taxon>Bacteria</taxon>
        <taxon>Pseudomonadati</taxon>
        <taxon>Pseudomonadota</taxon>
        <taxon>Gammaproteobacteria</taxon>
        <taxon>Vibrionales</taxon>
        <taxon>Vibrionaceae</taxon>
        <taxon>Photobacterium</taxon>
    </lineage>
</organism>
<feature type="transmembrane region" description="Helical" evidence="8">
    <location>
        <begin position="145"/>
        <end position="164"/>
    </location>
</feature>
<evidence type="ECO:0000256" key="2">
    <source>
        <dbReference type="ARBA" id="ARBA00022448"/>
    </source>
</evidence>